<dbReference type="Proteomes" id="UP001500218">
    <property type="component" value="Unassembled WGS sequence"/>
</dbReference>
<dbReference type="RefSeq" id="WP_344125149.1">
    <property type="nucleotide sequence ID" value="NZ_BAAALT010000003.1"/>
</dbReference>
<organism evidence="1 2">
    <name type="scientific">Luedemannella flava</name>
    <dbReference type="NCBI Taxonomy" id="349316"/>
    <lineage>
        <taxon>Bacteria</taxon>
        <taxon>Bacillati</taxon>
        <taxon>Actinomycetota</taxon>
        <taxon>Actinomycetes</taxon>
        <taxon>Micromonosporales</taxon>
        <taxon>Micromonosporaceae</taxon>
        <taxon>Luedemannella</taxon>
    </lineage>
</organism>
<evidence type="ECO:0000313" key="1">
    <source>
        <dbReference type="EMBL" id="GAA1783439.1"/>
    </source>
</evidence>
<proteinExistence type="predicted"/>
<dbReference type="Gene3D" id="1.25.40.10">
    <property type="entry name" value="Tetratricopeptide repeat domain"/>
    <property type="match status" value="1"/>
</dbReference>
<dbReference type="SUPFAM" id="SSF48452">
    <property type="entry name" value="TPR-like"/>
    <property type="match status" value="1"/>
</dbReference>
<protein>
    <submittedName>
        <fullName evidence="1">SEC-C domain-containing protein</fullName>
    </submittedName>
</protein>
<reference evidence="1 2" key="1">
    <citation type="journal article" date="2019" name="Int. J. Syst. Evol. Microbiol.">
        <title>The Global Catalogue of Microorganisms (GCM) 10K type strain sequencing project: providing services to taxonomists for standard genome sequencing and annotation.</title>
        <authorList>
            <consortium name="The Broad Institute Genomics Platform"/>
            <consortium name="The Broad Institute Genome Sequencing Center for Infectious Disease"/>
            <person name="Wu L."/>
            <person name="Ma J."/>
        </authorList>
    </citation>
    <scope>NUCLEOTIDE SEQUENCE [LARGE SCALE GENOMIC DNA]</scope>
    <source>
        <strain evidence="1 2">JCM 13250</strain>
    </source>
</reference>
<evidence type="ECO:0000313" key="2">
    <source>
        <dbReference type="Proteomes" id="UP001500218"/>
    </source>
</evidence>
<dbReference type="Pfam" id="PF02810">
    <property type="entry name" value="SEC-C"/>
    <property type="match status" value="1"/>
</dbReference>
<keyword evidence="2" id="KW-1185">Reference proteome</keyword>
<dbReference type="Gene3D" id="3.10.450.50">
    <property type="match status" value="1"/>
</dbReference>
<dbReference type="SUPFAM" id="SSF103642">
    <property type="entry name" value="Sec-C motif"/>
    <property type="match status" value="1"/>
</dbReference>
<comment type="caution">
    <text evidence="1">The sequence shown here is derived from an EMBL/GenBank/DDBJ whole genome shotgun (WGS) entry which is preliminary data.</text>
</comment>
<dbReference type="InterPro" id="IPR011990">
    <property type="entry name" value="TPR-like_helical_dom_sf"/>
</dbReference>
<dbReference type="InterPro" id="IPR004027">
    <property type="entry name" value="SEC_C_motif"/>
</dbReference>
<sequence length="302" mass="32588">MRKTVREAAALEAEAREYPEQRGEILLEAAGAWRAAGRPERALEVLAEVLADGGDDGCFARIDLAEMALDRGARDEADAHLAALARDPALHVGHCEFAAELLAEHGDLAAALRWYDRGVARMAPADMEALTGPDGWRQLAASLVRGRSKVRSQLGLPADATDGMVPDLPEPDARLFDVDEPAGAAPGRVRMLVFQRSERALAVKTWPEIYDAPDEEHYPAAERGWRELADSGVPSISAVPATVAGLLEYAEETGEDPTDPQVKTAYLDTLPRQLDIAWPPGRNAPCWCGSGAKYKKCCGRAT</sequence>
<accession>A0ABN2LC44</accession>
<dbReference type="EMBL" id="BAAALT010000003">
    <property type="protein sequence ID" value="GAA1783439.1"/>
    <property type="molecule type" value="Genomic_DNA"/>
</dbReference>
<gene>
    <name evidence="1" type="ORF">GCM10009682_01900</name>
</gene>
<name>A0ABN2LC44_9ACTN</name>